<evidence type="ECO:0000259" key="3">
    <source>
        <dbReference type="Pfam" id="PF17183"/>
    </source>
</evidence>
<evidence type="ECO:0000313" key="5">
    <source>
        <dbReference type="Proteomes" id="UP000606974"/>
    </source>
</evidence>
<feature type="region of interest" description="Disordered" evidence="1">
    <location>
        <begin position="39"/>
        <end position="68"/>
    </location>
</feature>
<dbReference type="Pfam" id="PF12754">
    <property type="entry name" value="Get5_N"/>
    <property type="match status" value="1"/>
</dbReference>
<evidence type="ECO:0008006" key="6">
    <source>
        <dbReference type="Google" id="ProtNLM"/>
    </source>
</evidence>
<dbReference type="InterPro" id="IPR049256">
    <property type="entry name" value="Get5_C"/>
</dbReference>
<dbReference type="EMBL" id="JAACFV010000032">
    <property type="protein sequence ID" value="KAF7510263.1"/>
    <property type="molecule type" value="Genomic_DNA"/>
</dbReference>
<dbReference type="InterPro" id="IPR024737">
    <property type="entry name" value="Get5_N"/>
</dbReference>
<reference evidence="4" key="1">
    <citation type="submission" date="2020-02" db="EMBL/GenBank/DDBJ databases">
        <authorList>
            <person name="Palmer J.M."/>
        </authorList>
    </citation>
    <scope>NUCLEOTIDE SEQUENCE</scope>
    <source>
        <strain evidence="4">EPUS1.4</strain>
        <tissue evidence="4">Thallus</tissue>
    </source>
</reference>
<feature type="compositionally biased region" description="Basic and acidic residues" evidence="1">
    <location>
        <begin position="182"/>
        <end position="193"/>
    </location>
</feature>
<protein>
    <recommendedName>
        <fullName evidence="6">Ubiquitin-like domain-containing protein</fullName>
    </recommendedName>
</protein>
<organism evidence="4 5">
    <name type="scientific">Endocarpon pusillum</name>
    <dbReference type="NCBI Taxonomy" id="364733"/>
    <lineage>
        <taxon>Eukaryota</taxon>
        <taxon>Fungi</taxon>
        <taxon>Dikarya</taxon>
        <taxon>Ascomycota</taxon>
        <taxon>Pezizomycotina</taxon>
        <taxon>Eurotiomycetes</taxon>
        <taxon>Chaetothyriomycetidae</taxon>
        <taxon>Verrucariales</taxon>
        <taxon>Verrucariaceae</taxon>
        <taxon>Endocarpon</taxon>
    </lineage>
</organism>
<sequence>MSELNFAKTFLQTLDAKSSKHPANHVFDAKTFPTRIPFTLPKLPQPPHPPYPKSTPSAPPAPGASRTTSTISLTLRSSRNPALALTLPDIDPSTTTISQLRETVQSELGGPGVVATEKIKILFNKKPVPASKKTISHVLEGESLEQQGKTVEMGVMVIGGAPDPPPKTDPTPGNEAVQTVDKAADGPSERMEGIETVTSPPPPPAPVQGPSGKAILETEQFWKDLQGYLEQRIKDEAEAGSLVQKWKSDWQRRD</sequence>
<feature type="domain" description="Get5 C-terminal" evidence="3">
    <location>
        <begin position="204"/>
        <end position="252"/>
    </location>
</feature>
<feature type="domain" description="Get5 N-terminal" evidence="2">
    <location>
        <begin position="6"/>
        <end position="160"/>
    </location>
</feature>
<comment type="caution">
    <text evidence="4">The sequence shown here is derived from an EMBL/GenBank/DDBJ whole genome shotgun (WGS) entry which is preliminary data.</text>
</comment>
<accession>A0A8H7AJI0</accession>
<dbReference type="Gene3D" id="1.10.286.70">
    <property type="entry name" value="Get5 dimerization domain"/>
    <property type="match status" value="1"/>
</dbReference>
<feature type="compositionally biased region" description="Pro residues" evidence="1">
    <location>
        <begin position="43"/>
        <end position="62"/>
    </location>
</feature>
<dbReference type="Proteomes" id="UP000606974">
    <property type="component" value="Unassembled WGS sequence"/>
</dbReference>
<dbReference type="OrthoDB" id="5366541at2759"/>
<feature type="region of interest" description="Disordered" evidence="1">
    <location>
        <begin position="161"/>
        <end position="211"/>
    </location>
</feature>
<evidence type="ECO:0000259" key="2">
    <source>
        <dbReference type="Pfam" id="PF12754"/>
    </source>
</evidence>
<name>A0A8H7AJI0_9EURO</name>
<dbReference type="Pfam" id="PF17183">
    <property type="entry name" value="Get5_C"/>
    <property type="match status" value="1"/>
</dbReference>
<keyword evidence="5" id="KW-1185">Reference proteome</keyword>
<evidence type="ECO:0000256" key="1">
    <source>
        <dbReference type="SAM" id="MobiDB-lite"/>
    </source>
</evidence>
<evidence type="ECO:0000313" key="4">
    <source>
        <dbReference type="EMBL" id="KAF7510263.1"/>
    </source>
</evidence>
<gene>
    <name evidence="4" type="ORF">GJ744_006959</name>
</gene>
<proteinExistence type="predicted"/>
<dbReference type="AlphaFoldDB" id="A0A8H7AJI0"/>